<dbReference type="AlphaFoldDB" id="H5SL30"/>
<dbReference type="InterPro" id="IPR036388">
    <property type="entry name" value="WH-like_DNA-bd_sf"/>
</dbReference>
<name>H5SL30_9CHLR</name>
<dbReference type="Pfam" id="PF04539">
    <property type="entry name" value="Sigma70_r3"/>
    <property type="match status" value="1"/>
</dbReference>
<reference evidence="10" key="1">
    <citation type="journal article" date="2005" name="Environ. Microbiol.">
        <title>Genetic and functional properties of uncultivated thermophilic crenarchaeotes from a subsurface gold mine as revealed by analysis of genome fragments.</title>
        <authorList>
            <person name="Nunoura T."/>
            <person name="Hirayama H."/>
            <person name="Takami H."/>
            <person name="Oida H."/>
            <person name="Nishi S."/>
            <person name="Shimamura S."/>
            <person name="Suzuki Y."/>
            <person name="Inagaki F."/>
            <person name="Takai K."/>
            <person name="Nealson K.H."/>
            <person name="Horikoshi K."/>
        </authorList>
    </citation>
    <scope>NUCLEOTIDE SEQUENCE</scope>
</reference>
<dbReference type="Pfam" id="PF04545">
    <property type="entry name" value="Sigma70_r4"/>
    <property type="match status" value="1"/>
</dbReference>
<dbReference type="EMBL" id="AP011631">
    <property type="protein sequence ID" value="BAL52557.1"/>
    <property type="molecule type" value="Genomic_DNA"/>
</dbReference>
<dbReference type="InterPro" id="IPR009042">
    <property type="entry name" value="RNA_pol_sigma70_r1_2"/>
</dbReference>
<dbReference type="SUPFAM" id="SSF88659">
    <property type="entry name" value="Sigma3 and sigma4 domains of RNA polymerase sigma factors"/>
    <property type="match status" value="2"/>
</dbReference>
<evidence type="ECO:0000259" key="7">
    <source>
        <dbReference type="PROSITE" id="PS00715"/>
    </source>
</evidence>
<dbReference type="PROSITE" id="PS00715">
    <property type="entry name" value="SIGMA70_1"/>
    <property type="match status" value="1"/>
</dbReference>
<feature type="region of interest" description="Disordered" evidence="6">
    <location>
        <begin position="1"/>
        <end position="25"/>
    </location>
</feature>
<dbReference type="InterPro" id="IPR007630">
    <property type="entry name" value="RNA_pol_sigma70_r4"/>
</dbReference>
<dbReference type="SUPFAM" id="SSF88946">
    <property type="entry name" value="Sigma2 domain of RNA polymerase sigma factors"/>
    <property type="match status" value="1"/>
</dbReference>
<evidence type="ECO:0000256" key="4">
    <source>
        <dbReference type="ARBA" id="ARBA00023163"/>
    </source>
</evidence>
<feature type="domain" description="RNA polymerase sigma-70" evidence="8">
    <location>
        <begin position="442"/>
        <end position="468"/>
    </location>
</feature>
<evidence type="ECO:0000259" key="8">
    <source>
        <dbReference type="PROSITE" id="PS00716"/>
    </source>
</evidence>
<feature type="domain" description="RNA polymerase sigma-70" evidence="7">
    <location>
        <begin position="245"/>
        <end position="258"/>
    </location>
</feature>
<dbReference type="Gene3D" id="1.10.10.10">
    <property type="entry name" value="Winged helix-like DNA-binding domain superfamily/Winged helix DNA-binding domain"/>
    <property type="match status" value="3"/>
</dbReference>
<keyword evidence="3 5" id="KW-0238">DNA-binding</keyword>
<evidence type="ECO:0000313" key="9">
    <source>
        <dbReference type="EMBL" id="BAL52557.1"/>
    </source>
</evidence>
<keyword evidence="2 5" id="KW-0731">Sigma factor</keyword>
<sequence length="482" mass="56434">MSEKIPEELENDQEGYSTPDLEAWSESTGENWLDLEDELLEEALEEDPVRLYLREISQVPLLTAEEEFRLMARFQGQRVMQRLPEGTPLQQMLLLGEQMLRQWQGCIQVQPSPRFDLMLAEALGLQKSWQGRTPSYTRAWLEGLPRPQGMEWGETAAQLYDLLIYFYLIPEETGSWLLGWTEKHSRPPALSTLQKHFPDEKRLSIHLEGVRARGEEAYQMLIRANLRLVVSVARHYIGRGLPLLDLIQEGNLGLLRGIERFDPHKGYRLSTYVTWWIRQAIGRTLSQQARSIRLPVHLLELLTQFSKVQRELTQKLGREPTAEEMALEMHFLSAEEVEAIRRLRRENRPLPAALRQRLNQAMYKVEELVRSSEEMPSLDIQIGENEDSLEDFIEDENAAEAMDEATRNMLREQIQRALDVLTERERQVLELRYGLIDGVEHTLEEISRYFNITRERVRQVEARALRKLRHPLRSKYLKDFLS</sequence>
<dbReference type="PRINTS" id="PR00046">
    <property type="entry name" value="SIGMA70FCT"/>
</dbReference>
<dbReference type="InterPro" id="IPR014284">
    <property type="entry name" value="RNA_pol_sigma-70_dom"/>
</dbReference>
<keyword evidence="1 5" id="KW-0805">Transcription regulation</keyword>
<protein>
    <recommendedName>
        <fullName evidence="5">RNA polymerase sigma factor</fullName>
    </recommendedName>
</protein>
<comment type="function">
    <text evidence="5">Sigma factors are initiation factors that promote the attachment of RNA polymerase to specific initiation sites and are then released.</text>
</comment>
<evidence type="ECO:0000256" key="5">
    <source>
        <dbReference type="RuleBase" id="RU362124"/>
    </source>
</evidence>
<dbReference type="GO" id="GO:0006352">
    <property type="term" value="P:DNA-templated transcription initiation"/>
    <property type="evidence" value="ECO:0007669"/>
    <property type="project" value="InterPro"/>
</dbReference>
<dbReference type="NCBIfam" id="TIGR02937">
    <property type="entry name" value="sigma70-ECF"/>
    <property type="match status" value="1"/>
</dbReference>
<proteinExistence type="inferred from homology"/>
<dbReference type="InterPro" id="IPR013324">
    <property type="entry name" value="RNA_pol_sigma_r3/r4-like"/>
</dbReference>
<dbReference type="InterPro" id="IPR007624">
    <property type="entry name" value="RNA_pol_sigma70_r3"/>
</dbReference>
<dbReference type="Pfam" id="PF00140">
    <property type="entry name" value="Sigma70_r1_2"/>
    <property type="match status" value="1"/>
</dbReference>
<dbReference type="InterPro" id="IPR007627">
    <property type="entry name" value="RNA_pol_sigma70_r2"/>
</dbReference>
<dbReference type="InterPro" id="IPR000943">
    <property type="entry name" value="RNA_pol_sigma70"/>
</dbReference>
<dbReference type="CDD" id="cd06171">
    <property type="entry name" value="Sigma70_r4"/>
    <property type="match status" value="1"/>
</dbReference>
<evidence type="ECO:0000256" key="1">
    <source>
        <dbReference type="ARBA" id="ARBA00023015"/>
    </source>
</evidence>
<dbReference type="GO" id="GO:0016987">
    <property type="term" value="F:sigma factor activity"/>
    <property type="evidence" value="ECO:0007669"/>
    <property type="project" value="UniProtKB-KW"/>
</dbReference>
<organism evidence="10">
    <name type="scientific">uncultured Chloroflexota bacterium</name>
    <dbReference type="NCBI Taxonomy" id="166587"/>
    <lineage>
        <taxon>Bacteria</taxon>
        <taxon>Bacillati</taxon>
        <taxon>Chloroflexota</taxon>
        <taxon>environmental samples</taxon>
    </lineage>
</organism>
<dbReference type="EMBL" id="AP011760">
    <property type="protein sequence ID" value="BAL56866.1"/>
    <property type="molecule type" value="Genomic_DNA"/>
</dbReference>
<comment type="similarity">
    <text evidence="5">Belongs to the sigma-70 factor family.</text>
</comment>
<dbReference type="Pfam" id="PF04542">
    <property type="entry name" value="Sigma70_r2"/>
    <property type="match status" value="1"/>
</dbReference>
<evidence type="ECO:0000256" key="2">
    <source>
        <dbReference type="ARBA" id="ARBA00023082"/>
    </source>
</evidence>
<accession>H5SL30</accession>
<keyword evidence="4 5" id="KW-0804">Transcription</keyword>
<evidence type="ECO:0000313" key="10">
    <source>
        <dbReference type="EMBL" id="BAL56866.1"/>
    </source>
</evidence>
<dbReference type="Gene3D" id="1.10.601.10">
    <property type="entry name" value="RNA Polymerase Primary Sigma Factor"/>
    <property type="match status" value="2"/>
</dbReference>
<reference evidence="10" key="2">
    <citation type="journal article" date="2012" name="PLoS ONE">
        <title>A Deeply Branching Thermophilic Bacterium with an Ancient Acetyl-CoA Pathway Dominates a Subsurface Ecosystem.</title>
        <authorList>
            <person name="Takami H."/>
            <person name="Noguchi H."/>
            <person name="Takaki Y."/>
            <person name="Uchiyama I."/>
            <person name="Toyoda A."/>
            <person name="Nishi S."/>
            <person name="Chee G.-J."/>
            <person name="Arai W."/>
            <person name="Nunoura T."/>
            <person name="Itoh T."/>
            <person name="Hattori M."/>
            <person name="Takai K."/>
        </authorList>
    </citation>
    <scope>NUCLEOTIDE SEQUENCE</scope>
</reference>
<gene>
    <name evidence="9" type="ORF">HGMM_F01E07C29</name>
    <name evidence="10" type="ORF">HGMM_F44F02C07</name>
</gene>
<dbReference type="PANTHER" id="PTHR30603:SF47">
    <property type="entry name" value="RNA POLYMERASE SIGMA FACTOR SIGD, CHLOROPLASTIC"/>
    <property type="match status" value="1"/>
</dbReference>
<dbReference type="InterPro" id="IPR013325">
    <property type="entry name" value="RNA_pol_sigma_r2"/>
</dbReference>
<evidence type="ECO:0000256" key="6">
    <source>
        <dbReference type="SAM" id="MobiDB-lite"/>
    </source>
</evidence>
<dbReference type="PROSITE" id="PS00716">
    <property type="entry name" value="SIGMA70_2"/>
    <property type="match status" value="1"/>
</dbReference>
<evidence type="ECO:0000256" key="3">
    <source>
        <dbReference type="ARBA" id="ARBA00023125"/>
    </source>
</evidence>
<dbReference type="InterPro" id="IPR050239">
    <property type="entry name" value="Sigma-70_RNA_pol_init_factors"/>
</dbReference>
<dbReference type="GO" id="GO:0003677">
    <property type="term" value="F:DNA binding"/>
    <property type="evidence" value="ECO:0007669"/>
    <property type="project" value="UniProtKB-KW"/>
</dbReference>
<dbReference type="PANTHER" id="PTHR30603">
    <property type="entry name" value="RNA POLYMERASE SIGMA FACTOR RPO"/>
    <property type="match status" value="1"/>
</dbReference>